<gene>
    <name evidence="2" type="ORF">IAC76_00760</name>
</gene>
<reference evidence="2" key="2">
    <citation type="journal article" date="2021" name="PeerJ">
        <title>Extensive microbial diversity within the chicken gut microbiome revealed by metagenomics and culture.</title>
        <authorList>
            <person name="Gilroy R."/>
            <person name="Ravi A."/>
            <person name="Getino M."/>
            <person name="Pursley I."/>
            <person name="Horton D.L."/>
            <person name="Alikhan N.F."/>
            <person name="Baker D."/>
            <person name="Gharbi K."/>
            <person name="Hall N."/>
            <person name="Watson M."/>
            <person name="Adriaenssens E.M."/>
            <person name="Foster-Nyarko E."/>
            <person name="Jarju S."/>
            <person name="Secka A."/>
            <person name="Antonio M."/>
            <person name="Oren A."/>
            <person name="Chaudhuri R.R."/>
            <person name="La Ragione R."/>
            <person name="Hildebrand F."/>
            <person name="Pallen M.J."/>
        </authorList>
    </citation>
    <scope>NUCLEOTIDE SEQUENCE</scope>
    <source>
        <strain evidence="2">10192</strain>
    </source>
</reference>
<organism evidence="2 3">
    <name type="scientific">Candidatus Scatousia excrementipullorum</name>
    <dbReference type="NCBI Taxonomy" id="2840936"/>
    <lineage>
        <taxon>Bacteria</taxon>
        <taxon>Candidatus Scatousia</taxon>
    </lineage>
</organism>
<reference evidence="2" key="1">
    <citation type="submission" date="2020-10" db="EMBL/GenBank/DDBJ databases">
        <authorList>
            <person name="Gilroy R."/>
        </authorList>
    </citation>
    <scope>NUCLEOTIDE SEQUENCE</scope>
    <source>
        <strain evidence="2">10192</strain>
    </source>
</reference>
<evidence type="ECO:0000313" key="2">
    <source>
        <dbReference type="EMBL" id="MBO8429893.1"/>
    </source>
</evidence>
<dbReference type="EMBL" id="JADIND010000014">
    <property type="protein sequence ID" value="MBO8429893.1"/>
    <property type="molecule type" value="Genomic_DNA"/>
</dbReference>
<proteinExistence type="predicted"/>
<feature type="transmembrane region" description="Helical" evidence="1">
    <location>
        <begin position="5"/>
        <end position="26"/>
    </location>
</feature>
<dbReference type="Proteomes" id="UP000823632">
    <property type="component" value="Unassembled WGS sequence"/>
</dbReference>
<accession>A0A9D9GZS4</accession>
<sequence length="150" mass="17078">MILKILKIFIAAVLIILAGIFVGYLYSVPLQSIACNAKVGVCSVYLQKTRFSPKIVENTFEIKNIDSYGLERRQIVVAGRTENLKGNLFKLVIKTKNPKKDIDLYTFNLYSGDDAFNFVNKIRAQENFVQRTTLSDVLKGEFLNLTYKNE</sequence>
<comment type="caution">
    <text evidence="2">The sequence shown here is derived from an EMBL/GenBank/DDBJ whole genome shotgun (WGS) entry which is preliminary data.</text>
</comment>
<dbReference type="AlphaFoldDB" id="A0A9D9GZS4"/>
<evidence type="ECO:0000256" key="1">
    <source>
        <dbReference type="SAM" id="Phobius"/>
    </source>
</evidence>
<protein>
    <submittedName>
        <fullName evidence="2">Uncharacterized protein</fullName>
    </submittedName>
</protein>
<keyword evidence="1" id="KW-0812">Transmembrane</keyword>
<keyword evidence="1" id="KW-1133">Transmembrane helix</keyword>
<name>A0A9D9GZS4_9BACT</name>
<keyword evidence="1" id="KW-0472">Membrane</keyword>
<evidence type="ECO:0000313" key="3">
    <source>
        <dbReference type="Proteomes" id="UP000823632"/>
    </source>
</evidence>